<comment type="similarity">
    <text evidence="12 15">Belongs to the peptidase S16 family.</text>
</comment>
<keyword evidence="5 12" id="KW-0067">ATP-binding</keyword>
<dbReference type="GO" id="GO:0030163">
    <property type="term" value="P:protein catabolic process"/>
    <property type="evidence" value="ECO:0007669"/>
    <property type="project" value="InterPro"/>
</dbReference>
<accession>A0AA43QWR9</accession>
<dbReference type="InterPro" id="IPR014721">
    <property type="entry name" value="Ribsml_uS5_D2-typ_fold_subgr"/>
</dbReference>
<dbReference type="NCBIfam" id="TIGR00763">
    <property type="entry name" value="lon"/>
    <property type="match status" value="1"/>
</dbReference>
<gene>
    <name evidence="17" type="primary">lon</name>
    <name evidence="17" type="ORF">DCBHLPFO_00107</name>
</gene>
<evidence type="ECO:0000256" key="2">
    <source>
        <dbReference type="ARBA" id="ARBA00022741"/>
    </source>
</evidence>
<protein>
    <recommendedName>
        <fullName evidence="11 12">Lon protease</fullName>
        <ecNumber evidence="10 12">3.4.21.53</ecNumber>
    </recommendedName>
</protein>
<dbReference type="GO" id="GO:0005524">
    <property type="term" value="F:ATP binding"/>
    <property type="evidence" value="ECO:0007669"/>
    <property type="project" value="UniProtKB-KW"/>
</dbReference>
<dbReference type="PROSITE" id="PS51786">
    <property type="entry name" value="LON_PROTEOLYTIC"/>
    <property type="match status" value="1"/>
</dbReference>
<evidence type="ECO:0000313" key="17">
    <source>
        <dbReference type="EMBL" id="MDI3349334.1"/>
    </source>
</evidence>
<feature type="active site" evidence="13 15">
    <location>
        <position position="784"/>
    </location>
</feature>
<dbReference type="CDD" id="cd19500">
    <property type="entry name" value="RecA-like_Lon"/>
    <property type="match status" value="1"/>
</dbReference>
<dbReference type="Gene3D" id="3.40.50.300">
    <property type="entry name" value="P-loop containing nucleotide triphosphate hydrolases"/>
    <property type="match status" value="1"/>
</dbReference>
<evidence type="ECO:0000256" key="9">
    <source>
        <dbReference type="ARBA" id="ARBA00053875"/>
    </source>
</evidence>
<dbReference type="PRINTS" id="PR00830">
    <property type="entry name" value="ENDOLAPTASE"/>
</dbReference>
<dbReference type="SUPFAM" id="SSF52540">
    <property type="entry name" value="P-loop containing nucleoside triphosphate hydrolases"/>
    <property type="match status" value="1"/>
</dbReference>
<dbReference type="EC" id="3.4.21.53" evidence="10 12"/>
<dbReference type="GO" id="GO:0016887">
    <property type="term" value="F:ATP hydrolysis activity"/>
    <property type="evidence" value="ECO:0007669"/>
    <property type="project" value="InterPro"/>
</dbReference>
<comment type="caution">
    <text evidence="17">The sequence shown here is derived from an EMBL/GenBank/DDBJ whole genome shotgun (WGS) entry which is preliminary data.</text>
</comment>
<comment type="subcellular location">
    <subcellularLocation>
        <location evidence="12">Cytoplasm</location>
    </subcellularLocation>
</comment>
<dbReference type="AlphaFoldDB" id="A0AA43QWR9"/>
<organism evidence="17 18">
    <name type="scientific">Mycoplasmopsis arginini</name>
    <name type="common">Mycoplasma arginini</name>
    <dbReference type="NCBI Taxonomy" id="2094"/>
    <lineage>
        <taxon>Bacteria</taxon>
        <taxon>Bacillati</taxon>
        <taxon>Mycoplasmatota</taxon>
        <taxon>Mycoplasmoidales</taxon>
        <taxon>Metamycoplasmataceae</taxon>
        <taxon>Mycoplasmopsis</taxon>
    </lineage>
</organism>
<feature type="binding site" evidence="14">
    <location>
        <begin position="418"/>
        <end position="425"/>
    </location>
    <ligand>
        <name>ATP</name>
        <dbReference type="ChEBI" id="CHEBI:30616"/>
    </ligand>
</feature>
<dbReference type="RefSeq" id="WP_282459009.1">
    <property type="nucleotide sequence ID" value="NZ_JAPFAR010000001.1"/>
</dbReference>
<feature type="domain" description="Lon proteolytic" evidence="16">
    <location>
        <begin position="655"/>
        <end position="835"/>
    </location>
</feature>
<dbReference type="Gene3D" id="3.30.230.10">
    <property type="match status" value="1"/>
</dbReference>
<evidence type="ECO:0000256" key="8">
    <source>
        <dbReference type="ARBA" id="ARBA00050665"/>
    </source>
</evidence>
<dbReference type="InterPro" id="IPR003111">
    <property type="entry name" value="Lon_prtase_N"/>
</dbReference>
<dbReference type="GO" id="GO:0004176">
    <property type="term" value="F:ATP-dependent peptidase activity"/>
    <property type="evidence" value="ECO:0007669"/>
    <property type="project" value="UniProtKB-UniRule"/>
</dbReference>
<dbReference type="EMBL" id="JAPFAR010000001">
    <property type="protein sequence ID" value="MDI3349334.1"/>
    <property type="molecule type" value="Genomic_DNA"/>
</dbReference>
<keyword evidence="4 12" id="KW-0720">Serine protease</keyword>
<dbReference type="GO" id="GO:0005737">
    <property type="term" value="C:cytoplasm"/>
    <property type="evidence" value="ECO:0007669"/>
    <property type="project" value="UniProtKB-SubCell"/>
</dbReference>
<sequence length="836" mass="94097">MKLPFIPVKKQILLPYDNDEIRVGKANSILAMNLSLNSVENKNKILVTFIKEQYVAAESITSTSMLEEYGVVVTIKNIIENSGVYKLLLECGKAVKIENIYNHDENNQESSYVFASFEEEKKAKSSKVKFEKILPAIDYLNSFASKLDVSPQMPKIFNKDFVDQIALKNFISRINILFVDKKDIEENKLNKSIWNGVSSIKKNFSRDELLNLLPLSNESLIKALTDRFIWKLESSNVEMELTAKMNEEMENSQRDFLLREKMKQLRQMLNEGSTDNAENIEKDPEASKKYPTYVLNALKAEQARLASMMASSPEANISKTYIDLILALPWRKVSKELIDINHVREVLDKHHFGLKKPKERILEFISVLTHTKSNKSEEEYTPIKNDPDHFIDSNLFVHQTGDTLNNPVNNIPILTLIGPPGTGKTTLAKSIAEALQRKFIKVSLGGVKDESEIRGHRKTYVGAMPGKIISAIKKAGVSNPVILLDEIDKMSSDFRGDPTSAMLEVLDPEQNANFQDHYLDLEYDLSKVLFIATANYYDSIPAALIDRVELLELSTYTTIEKMEIAKSHLIPKVLSQNALLASQIQISDEVLEFIIRSYTRESGVRELKRLLDSIARKIVVKILDKEVKDEFVVTKEVVVDFLGPIRFDEDENENKDQVGVVNGLAYTSFGGSTLAIEVTTFPGKEGLRLTGHLKDVMKESAQIALAYVRANAEKFGIDFDFENKSIHIHVPAGAIPKDGPSAGVTFTTSIISALSKKPVPANIGMTGEITLRGKVLPIGGLKEKSLAASQFGIKKIFIPYDNKKNLIDVPEEVKKEVEFIPVKYYDEIYDEIFQSK</sequence>
<dbReference type="InterPro" id="IPR027417">
    <property type="entry name" value="P-loop_NTPase"/>
</dbReference>
<evidence type="ECO:0000259" key="16">
    <source>
        <dbReference type="PROSITE" id="PS51786"/>
    </source>
</evidence>
<evidence type="ECO:0000256" key="12">
    <source>
        <dbReference type="PIRNR" id="PIRNR001174"/>
    </source>
</evidence>
<dbReference type="PANTHER" id="PTHR10046">
    <property type="entry name" value="ATP DEPENDENT LON PROTEASE FAMILY MEMBER"/>
    <property type="match status" value="1"/>
</dbReference>
<keyword evidence="3 12" id="KW-0378">Hydrolase</keyword>
<evidence type="ECO:0000256" key="5">
    <source>
        <dbReference type="ARBA" id="ARBA00022840"/>
    </source>
</evidence>
<dbReference type="SMART" id="SM00382">
    <property type="entry name" value="AAA"/>
    <property type="match status" value="1"/>
</dbReference>
<dbReference type="InterPro" id="IPR020568">
    <property type="entry name" value="Ribosomal_Su5_D2-typ_SF"/>
</dbReference>
<dbReference type="Gene3D" id="1.10.8.60">
    <property type="match status" value="1"/>
</dbReference>
<dbReference type="InterPro" id="IPR003959">
    <property type="entry name" value="ATPase_AAA_core"/>
</dbReference>
<dbReference type="Pfam" id="PF02190">
    <property type="entry name" value="LON_substr_bdg"/>
    <property type="match status" value="1"/>
</dbReference>
<dbReference type="InterPro" id="IPR027065">
    <property type="entry name" value="Lon_Prtase"/>
</dbReference>
<dbReference type="Pfam" id="PF22667">
    <property type="entry name" value="Lon_lid"/>
    <property type="match status" value="1"/>
</dbReference>
<dbReference type="Gene3D" id="1.20.58.1480">
    <property type="match status" value="1"/>
</dbReference>
<keyword evidence="6" id="KW-0346">Stress response</keyword>
<name>A0AA43QWR9_MYCAR</name>
<dbReference type="FunFam" id="3.40.50.300:FF:000021">
    <property type="entry name" value="Lon protease homolog"/>
    <property type="match status" value="1"/>
</dbReference>
<dbReference type="InterPro" id="IPR008269">
    <property type="entry name" value="Lon_proteolytic"/>
</dbReference>
<evidence type="ECO:0000256" key="14">
    <source>
        <dbReference type="PIRSR" id="PIRSR001174-2"/>
    </source>
</evidence>
<dbReference type="InterPro" id="IPR015947">
    <property type="entry name" value="PUA-like_sf"/>
</dbReference>
<dbReference type="Pfam" id="PF00004">
    <property type="entry name" value="AAA"/>
    <property type="match status" value="1"/>
</dbReference>
<dbReference type="Proteomes" id="UP001162175">
    <property type="component" value="Unassembled WGS sequence"/>
</dbReference>
<comment type="subunit">
    <text evidence="7 12">Homohexamer. Organized in a ring with a central cavity.</text>
</comment>
<dbReference type="GO" id="GO:0006508">
    <property type="term" value="P:proteolysis"/>
    <property type="evidence" value="ECO:0007669"/>
    <property type="project" value="UniProtKB-KW"/>
</dbReference>
<dbReference type="SUPFAM" id="SSF54211">
    <property type="entry name" value="Ribosomal protein S5 domain 2-like"/>
    <property type="match status" value="1"/>
</dbReference>
<evidence type="ECO:0000256" key="13">
    <source>
        <dbReference type="PIRSR" id="PIRSR001174-1"/>
    </source>
</evidence>
<dbReference type="PIRSF" id="PIRSF001174">
    <property type="entry name" value="Lon_proteas"/>
    <property type="match status" value="1"/>
</dbReference>
<keyword evidence="1 12" id="KW-0645">Protease</keyword>
<proteinExistence type="inferred from homology"/>
<comment type="catalytic activity">
    <reaction evidence="8 12 15">
        <text>Hydrolysis of proteins in presence of ATP.</text>
        <dbReference type="EC" id="3.4.21.53"/>
    </reaction>
</comment>
<evidence type="ECO:0000256" key="3">
    <source>
        <dbReference type="ARBA" id="ARBA00022801"/>
    </source>
</evidence>
<evidence type="ECO:0000313" key="18">
    <source>
        <dbReference type="Proteomes" id="UP001162175"/>
    </source>
</evidence>
<comment type="function">
    <text evidence="9">ATP-dependent serine protease that mediates the selective degradation of mutant and abnormal proteins as well as certain short-lived regulatory proteins. Required for cellular homeostasis and for survival from DNA damage and developmental changes induced by stress. Degrades polypeptides processively to yield small peptide fragments that are 5 to 10 amino acids long. Binds to DNA in a double-stranded, site-specific manner.</text>
</comment>
<evidence type="ECO:0000256" key="10">
    <source>
        <dbReference type="ARBA" id="ARBA00066743"/>
    </source>
</evidence>
<evidence type="ECO:0000256" key="6">
    <source>
        <dbReference type="ARBA" id="ARBA00023016"/>
    </source>
</evidence>
<reference evidence="17" key="1">
    <citation type="submission" date="2022-11" db="EMBL/GenBank/DDBJ databases">
        <title>Draft genome of Mycoplasma arginini isolated from fly.</title>
        <authorList>
            <person name="Severgnini M."/>
            <person name="Gioia G."/>
            <person name="Cremonesi P."/>
            <person name="Moroni P."/>
            <person name="Addis M.F."/>
            <person name="Castiglioni B."/>
        </authorList>
    </citation>
    <scope>NUCLEOTIDE SEQUENCE</scope>
    <source>
        <strain evidence="17">QMP CG1-1632</strain>
    </source>
</reference>
<keyword evidence="12" id="KW-0963">Cytoplasm</keyword>
<dbReference type="InterPro" id="IPR004815">
    <property type="entry name" value="Lon_bac/euk-typ"/>
</dbReference>
<dbReference type="GO" id="GO:0004252">
    <property type="term" value="F:serine-type endopeptidase activity"/>
    <property type="evidence" value="ECO:0007669"/>
    <property type="project" value="UniProtKB-UniRule"/>
</dbReference>
<feature type="active site" evidence="13 15">
    <location>
        <position position="741"/>
    </location>
</feature>
<evidence type="ECO:0000256" key="1">
    <source>
        <dbReference type="ARBA" id="ARBA00022670"/>
    </source>
</evidence>
<dbReference type="Pfam" id="PF05362">
    <property type="entry name" value="Lon_C"/>
    <property type="match status" value="1"/>
</dbReference>
<dbReference type="Gene3D" id="1.20.5.5270">
    <property type="match status" value="1"/>
</dbReference>
<dbReference type="SUPFAM" id="SSF88697">
    <property type="entry name" value="PUA domain-like"/>
    <property type="match status" value="1"/>
</dbReference>
<keyword evidence="2 12" id="KW-0547">Nucleotide-binding</keyword>
<evidence type="ECO:0000256" key="7">
    <source>
        <dbReference type="ARBA" id="ARBA00026070"/>
    </source>
</evidence>
<evidence type="ECO:0000256" key="4">
    <source>
        <dbReference type="ARBA" id="ARBA00022825"/>
    </source>
</evidence>
<dbReference type="InterPro" id="IPR054594">
    <property type="entry name" value="Lon_lid"/>
</dbReference>
<evidence type="ECO:0000256" key="15">
    <source>
        <dbReference type="PROSITE-ProRule" id="PRU01122"/>
    </source>
</evidence>
<dbReference type="InterPro" id="IPR003593">
    <property type="entry name" value="AAA+_ATPase"/>
</dbReference>
<evidence type="ECO:0000256" key="11">
    <source>
        <dbReference type="ARBA" id="ARBA00071934"/>
    </source>
</evidence>